<evidence type="ECO:0000313" key="2">
    <source>
        <dbReference type="EMBL" id="MEQ2455823.1"/>
    </source>
</evidence>
<organism evidence="2 3">
    <name type="scientific">Flavonifractor hominis</name>
    <dbReference type="NCBI Taxonomy" id="3133178"/>
    <lineage>
        <taxon>Bacteria</taxon>
        <taxon>Bacillati</taxon>
        <taxon>Bacillota</taxon>
        <taxon>Clostridia</taxon>
        <taxon>Eubacteriales</taxon>
        <taxon>Oscillospiraceae</taxon>
        <taxon>Flavonifractor</taxon>
    </lineage>
</organism>
<dbReference type="InterPro" id="IPR051706">
    <property type="entry name" value="Glycosyltransferase_domain"/>
</dbReference>
<reference evidence="2 3" key="1">
    <citation type="submission" date="2024-03" db="EMBL/GenBank/DDBJ databases">
        <title>Human intestinal bacterial collection.</title>
        <authorList>
            <person name="Pauvert C."/>
            <person name="Hitch T.C.A."/>
            <person name="Clavel T."/>
        </authorList>
    </citation>
    <scope>NUCLEOTIDE SEQUENCE [LARGE SCALE GENOMIC DNA]</scope>
    <source>
        <strain evidence="2 3">CLA-AP-H34</strain>
    </source>
</reference>
<proteinExistence type="predicted"/>
<name>A0ABV1EMK3_9FIRM</name>
<keyword evidence="3" id="KW-1185">Reference proteome</keyword>
<dbReference type="EMBL" id="JBBMFT010000002">
    <property type="protein sequence ID" value="MEQ2455823.1"/>
    <property type="molecule type" value="Genomic_DNA"/>
</dbReference>
<dbReference type="Pfam" id="PF04488">
    <property type="entry name" value="Gly_transf_sug"/>
    <property type="match status" value="1"/>
</dbReference>
<dbReference type="InterPro" id="IPR007577">
    <property type="entry name" value="GlycoTrfase_DXD_sugar-bd_CS"/>
</dbReference>
<evidence type="ECO:0000313" key="3">
    <source>
        <dbReference type="Proteomes" id="UP001440599"/>
    </source>
</evidence>
<dbReference type="RefSeq" id="WP_349139423.1">
    <property type="nucleotide sequence ID" value="NZ_JBBMFT010000002.1"/>
</dbReference>
<dbReference type="Gene3D" id="3.90.550.20">
    <property type="match status" value="1"/>
</dbReference>
<keyword evidence="1" id="KW-0808">Transferase</keyword>
<dbReference type="PANTHER" id="PTHR32385">
    <property type="entry name" value="MANNOSYL PHOSPHORYLINOSITOL CERAMIDE SYNTHASE"/>
    <property type="match status" value="1"/>
</dbReference>
<comment type="caution">
    <text evidence="2">The sequence shown here is derived from an EMBL/GenBank/DDBJ whole genome shotgun (WGS) entry which is preliminary data.</text>
</comment>
<protein>
    <submittedName>
        <fullName evidence="2">Glycosyltransferase</fullName>
    </submittedName>
</protein>
<gene>
    <name evidence="2" type="ORF">WMO45_04755</name>
</gene>
<dbReference type="PANTHER" id="PTHR32385:SF15">
    <property type="entry name" value="INOSITOL PHOSPHOCERAMIDE MANNOSYLTRANSFERASE 1"/>
    <property type="match status" value="1"/>
</dbReference>
<accession>A0ABV1EMK3</accession>
<dbReference type="SUPFAM" id="SSF53448">
    <property type="entry name" value="Nucleotide-diphospho-sugar transferases"/>
    <property type="match status" value="1"/>
</dbReference>
<evidence type="ECO:0000256" key="1">
    <source>
        <dbReference type="ARBA" id="ARBA00022679"/>
    </source>
</evidence>
<dbReference type="InterPro" id="IPR029044">
    <property type="entry name" value="Nucleotide-diphossugar_trans"/>
</dbReference>
<sequence>MIPKIIHYCWFGRGEKSEKMRRCMASWQKYCPDYHIVEWNEDNFDVEQNEYTRMCMREKKYAFLSDYVRLAVVAEHGGIYLDTDVELLRAPDLLLAEKAFWGFETPDAVNTGLGFGSEAHGPAVEAMLREYDPLLDGKHGTIGCPKLNTSALVKLGLRPDGTMQHVAEALICPGDWFNPYDSATGRLNTTKNTISIHWYSASWMSRRQRLRCAIGRPLHRLFGVDFFRRVQTWGRKNGS</sequence>
<dbReference type="Proteomes" id="UP001440599">
    <property type="component" value="Unassembled WGS sequence"/>
</dbReference>